<sequence length="50" mass="5257">MSPAVAHPIVAWLHETAEVLDRPRPGMTASTAAAAALATELLEQFCPRAS</sequence>
<reference evidence="2" key="1">
    <citation type="journal article" date="2019" name="Int. J. Syst. Evol. Microbiol.">
        <title>The Global Catalogue of Microorganisms (GCM) 10K type strain sequencing project: providing services to taxonomists for standard genome sequencing and annotation.</title>
        <authorList>
            <consortium name="The Broad Institute Genomics Platform"/>
            <consortium name="The Broad Institute Genome Sequencing Center for Infectious Disease"/>
            <person name="Wu L."/>
            <person name="Ma J."/>
        </authorList>
    </citation>
    <scope>NUCLEOTIDE SEQUENCE [LARGE SCALE GENOMIC DNA]</scope>
    <source>
        <strain evidence="2">CCUG 50347</strain>
    </source>
</reference>
<keyword evidence="2" id="KW-1185">Reference proteome</keyword>
<dbReference type="RefSeq" id="WP_274192472.1">
    <property type="nucleotide sequence ID" value="NZ_BAABHN010000043.1"/>
</dbReference>
<comment type="caution">
    <text evidence="1">The sequence shown here is derived from an EMBL/GenBank/DDBJ whole genome shotgun (WGS) entry which is preliminary data.</text>
</comment>
<organism evidence="1 2">
    <name type="scientific">Actinomycetospora chibensis</name>
    <dbReference type="NCBI Taxonomy" id="663606"/>
    <lineage>
        <taxon>Bacteria</taxon>
        <taxon>Bacillati</taxon>
        <taxon>Actinomycetota</taxon>
        <taxon>Actinomycetes</taxon>
        <taxon>Pseudonocardiales</taxon>
        <taxon>Pseudonocardiaceae</taxon>
        <taxon>Actinomycetospora</taxon>
    </lineage>
</organism>
<name>A0ABV9RND7_9PSEU</name>
<protein>
    <submittedName>
        <fullName evidence="1">Uncharacterized protein</fullName>
    </submittedName>
</protein>
<evidence type="ECO:0000313" key="2">
    <source>
        <dbReference type="Proteomes" id="UP001595909"/>
    </source>
</evidence>
<dbReference type="EMBL" id="JBHSIM010000043">
    <property type="protein sequence ID" value="MFC4834793.1"/>
    <property type="molecule type" value="Genomic_DNA"/>
</dbReference>
<proteinExistence type="predicted"/>
<accession>A0ABV9RND7</accession>
<dbReference type="Proteomes" id="UP001595909">
    <property type="component" value="Unassembled WGS sequence"/>
</dbReference>
<evidence type="ECO:0000313" key="1">
    <source>
        <dbReference type="EMBL" id="MFC4834793.1"/>
    </source>
</evidence>
<gene>
    <name evidence="1" type="ORF">ACFPEL_20440</name>
</gene>